<accession>A0A8X6PKX1</accession>
<dbReference type="EMBL" id="BMAW01022167">
    <property type="protein sequence ID" value="GFT76667.1"/>
    <property type="molecule type" value="Genomic_DNA"/>
</dbReference>
<evidence type="ECO:0000313" key="1">
    <source>
        <dbReference type="EMBL" id="GFT76667.1"/>
    </source>
</evidence>
<dbReference type="AlphaFoldDB" id="A0A8X6PKX1"/>
<name>A0A8X6PKX1_NEPPI</name>
<dbReference type="Proteomes" id="UP000887013">
    <property type="component" value="Unassembled WGS sequence"/>
</dbReference>
<reference evidence="1" key="1">
    <citation type="submission" date="2020-08" db="EMBL/GenBank/DDBJ databases">
        <title>Multicomponent nature underlies the extraordinary mechanical properties of spider dragline silk.</title>
        <authorList>
            <person name="Kono N."/>
            <person name="Nakamura H."/>
            <person name="Mori M."/>
            <person name="Yoshida Y."/>
            <person name="Ohtoshi R."/>
            <person name="Malay A.D."/>
            <person name="Moran D.A.P."/>
            <person name="Tomita M."/>
            <person name="Numata K."/>
            <person name="Arakawa K."/>
        </authorList>
    </citation>
    <scope>NUCLEOTIDE SEQUENCE</scope>
</reference>
<gene>
    <name evidence="1" type="ORF">NPIL_353041</name>
</gene>
<sequence length="154" mass="17375">MSTKFSNFIYRTDPGFLPIAHHSVLLILKCSQIKSSLLLPPILKGYAVKRSHPVFSSNYNNKKLIHSLASSPNDLKIMFQCVSPSHFKALHNSSLLRGYVTSTESVTSYPPPLLIKTFLSFSWYPFHESVHETFPSTPFAAPSRKQTTIFMTPD</sequence>
<organism evidence="1 2">
    <name type="scientific">Nephila pilipes</name>
    <name type="common">Giant wood spider</name>
    <name type="synonym">Nephila maculata</name>
    <dbReference type="NCBI Taxonomy" id="299642"/>
    <lineage>
        <taxon>Eukaryota</taxon>
        <taxon>Metazoa</taxon>
        <taxon>Ecdysozoa</taxon>
        <taxon>Arthropoda</taxon>
        <taxon>Chelicerata</taxon>
        <taxon>Arachnida</taxon>
        <taxon>Araneae</taxon>
        <taxon>Araneomorphae</taxon>
        <taxon>Entelegynae</taxon>
        <taxon>Araneoidea</taxon>
        <taxon>Nephilidae</taxon>
        <taxon>Nephila</taxon>
    </lineage>
</organism>
<comment type="caution">
    <text evidence="1">The sequence shown here is derived from an EMBL/GenBank/DDBJ whole genome shotgun (WGS) entry which is preliminary data.</text>
</comment>
<evidence type="ECO:0000313" key="2">
    <source>
        <dbReference type="Proteomes" id="UP000887013"/>
    </source>
</evidence>
<proteinExistence type="predicted"/>
<keyword evidence="2" id="KW-1185">Reference proteome</keyword>
<protein>
    <submittedName>
        <fullName evidence="1">Uncharacterized protein</fullName>
    </submittedName>
</protein>